<dbReference type="Proteomes" id="UP000593580">
    <property type="component" value="Chromosome"/>
</dbReference>
<dbReference type="AlphaFoldDB" id="A0A7M1B7H4"/>
<reference evidence="3 4" key="1">
    <citation type="submission" date="2019-07" db="EMBL/GenBank/DDBJ databases">
        <title>Sulfurimonas paralvinellae sp. nov., a novel mesophilic, hydrogen- and sulfur-oxidizing chemolithoautotroph within the Epsilonproteo- bacteria isolated from a deep-sea hydrothermal vent polychaete nest, reclassification of Thiomicrospira denitrificans as Sulfurimonas denitrificans comb. nov. and emended description of the genus Sulfurimonas.</title>
        <authorList>
            <person name="Wang S."/>
            <person name="Jiang L."/>
            <person name="Shao Z."/>
        </authorList>
    </citation>
    <scope>NUCLEOTIDE SEQUENCE [LARGE SCALE GENOMIC DNA]</scope>
    <source>
        <strain evidence="3 4">GO25</strain>
    </source>
</reference>
<gene>
    <name evidence="3" type="ORF">FM071_04795</name>
</gene>
<dbReference type="InterPro" id="IPR054057">
    <property type="entry name" value="CiaD_C"/>
</dbReference>
<feature type="compositionally biased region" description="Polar residues" evidence="1">
    <location>
        <begin position="24"/>
        <end position="37"/>
    </location>
</feature>
<accession>A0A7M1B7H4</accession>
<keyword evidence="4" id="KW-1185">Reference proteome</keyword>
<dbReference type="KEGG" id="spal:FM071_04795"/>
<sequence>MELKDVILSTLAEMEDDAPITESIPKQENTQKVPQQQEPLIKTAAADESSVESELIYLNSIRERLLVLFEGFQAPNNANIEAKIDMTLNFLEYTLATIDARVEKLEKGNMK</sequence>
<feature type="region of interest" description="Disordered" evidence="1">
    <location>
        <begin position="17"/>
        <end position="37"/>
    </location>
</feature>
<evidence type="ECO:0000256" key="1">
    <source>
        <dbReference type="SAM" id="MobiDB-lite"/>
    </source>
</evidence>
<dbReference type="Pfam" id="PF21862">
    <property type="entry name" value="CiaD"/>
    <property type="match status" value="1"/>
</dbReference>
<feature type="domain" description="Campylobacter invasion antigen D C-terminal" evidence="2">
    <location>
        <begin position="52"/>
        <end position="104"/>
    </location>
</feature>
<organism evidence="3 4">
    <name type="scientific">Sulfurimonas paralvinellae</name>
    <dbReference type="NCBI Taxonomy" id="317658"/>
    <lineage>
        <taxon>Bacteria</taxon>
        <taxon>Pseudomonadati</taxon>
        <taxon>Campylobacterota</taxon>
        <taxon>Epsilonproteobacteria</taxon>
        <taxon>Campylobacterales</taxon>
        <taxon>Sulfurimonadaceae</taxon>
        <taxon>Sulfurimonas</taxon>
    </lineage>
</organism>
<name>A0A7M1B7H4_9BACT</name>
<dbReference type="EMBL" id="CP041406">
    <property type="protein sequence ID" value="QOP45640.1"/>
    <property type="molecule type" value="Genomic_DNA"/>
</dbReference>
<evidence type="ECO:0000313" key="4">
    <source>
        <dbReference type="Proteomes" id="UP000593580"/>
    </source>
</evidence>
<evidence type="ECO:0000259" key="2">
    <source>
        <dbReference type="Pfam" id="PF21862"/>
    </source>
</evidence>
<evidence type="ECO:0000313" key="3">
    <source>
        <dbReference type="EMBL" id="QOP45640.1"/>
    </source>
</evidence>
<proteinExistence type="predicted"/>
<dbReference type="RefSeq" id="WP_193111886.1">
    <property type="nucleotide sequence ID" value="NZ_CP041406.1"/>
</dbReference>
<protein>
    <recommendedName>
        <fullName evidence="2">Campylobacter invasion antigen D C-terminal domain-containing protein</fullName>
    </recommendedName>
</protein>